<dbReference type="Gene3D" id="3.40.50.12780">
    <property type="entry name" value="N-terminal domain of ligase-like"/>
    <property type="match status" value="1"/>
</dbReference>
<dbReference type="InterPro" id="IPR000873">
    <property type="entry name" value="AMP-dep_synth/lig_dom"/>
</dbReference>
<dbReference type="PROSITE" id="PS00455">
    <property type="entry name" value="AMP_BINDING"/>
    <property type="match status" value="1"/>
</dbReference>
<evidence type="ECO:0000256" key="2">
    <source>
        <dbReference type="ARBA" id="ARBA00022840"/>
    </source>
</evidence>
<sequence length="503" mass="54500">MSQSLFTVSIYETLGIEATAHIINQAALTAVCASADHLECVQSLASRCTSLKFIVIVDDATSEQKPDPYMSHTSGQLPVFSLSYVEDVGKRNPRAFQPPSPEFIITINYTSGTTGMPKGVVLTHKAAVAAASCAMSIVDLRKGDRICSFLPLAHIFERVTEAASLWAGSSIGYYHGDVQSLVDDLKALQPTNMVNVPRVYSRFAAGIKAKTSQAAQAMDLTNADNLSFLHAQIAKGLGLDCCRTMVSGSAPIDPSLQDYLRGVMNNTFKQGYGLTETYAITLAQIASDESVGTCGAVLPAVEVCLQNAQDFGYMTSDQPNPRGELLIRSTTLFSGYYLNPAATAESFTEDGWFRSGDICEIDNLGRVRVIDRRKNILKLAQGEYVSPERIENILLGELPWASQIMVHGDSDKSYLVAIIGIDRASFAKMINTLYADSPASSPADNMMKDGFFETTCDARVIAAALSEIRKAEISKNMNGFERVKAITLLEEPFSIENGLLTPT</sequence>
<reference evidence="4" key="1">
    <citation type="submission" date="2020-06" db="EMBL/GenBank/DDBJ databases">
        <authorList>
            <person name="Onetto C."/>
        </authorList>
    </citation>
    <scope>NUCLEOTIDE SEQUENCE</scope>
</reference>
<dbReference type="SUPFAM" id="SSF56801">
    <property type="entry name" value="Acetyl-CoA synthetase-like"/>
    <property type="match status" value="1"/>
</dbReference>
<evidence type="ECO:0000259" key="3">
    <source>
        <dbReference type="Pfam" id="PF00501"/>
    </source>
</evidence>
<dbReference type="OrthoDB" id="1700726at2759"/>
<evidence type="ECO:0000313" key="4">
    <source>
        <dbReference type="EMBL" id="CAD0091909.1"/>
    </source>
</evidence>
<dbReference type="Proteomes" id="UP000714618">
    <property type="component" value="Unassembled WGS sequence"/>
</dbReference>
<dbReference type="PANTHER" id="PTHR43272:SF33">
    <property type="entry name" value="AMP-BINDING DOMAIN-CONTAINING PROTEIN-RELATED"/>
    <property type="match status" value="1"/>
</dbReference>
<organism evidence="4 5">
    <name type="scientific">Aureobasidium mustum</name>
    <dbReference type="NCBI Taxonomy" id="2773714"/>
    <lineage>
        <taxon>Eukaryota</taxon>
        <taxon>Fungi</taxon>
        <taxon>Dikarya</taxon>
        <taxon>Ascomycota</taxon>
        <taxon>Pezizomycotina</taxon>
        <taxon>Dothideomycetes</taxon>
        <taxon>Dothideomycetidae</taxon>
        <taxon>Dothideales</taxon>
        <taxon>Saccotheciaceae</taxon>
        <taxon>Aureobasidium</taxon>
    </lineage>
</organism>
<evidence type="ECO:0000256" key="1">
    <source>
        <dbReference type="ARBA" id="ARBA00022741"/>
    </source>
</evidence>
<dbReference type="EMBL" id="CAIJEO010000004">
    <property type="protein sequence ID" value="CAD0091909.1"/>
    <property type="molecule type" value="Genomic_DNA"/>
</dbReference>
<keyword evidence="1" id="KW-0547">Nucleotide-binding</keyword>
<feature type="domain" description="AMP-dependent synthetase/ligase" evidence="3">
    <location>
        <begin position="4"/>
        <end position="337"/>
    </location>
</feature>
<dbReference type="GO" id="GO:0005783">
    <property type="term" value="C:endoplasmic reticulum"/>
    <property type="evidence" value="ECO:0007669"/>
    <property type="project" value="TreeGrafter"/>
</dbReference>
<name>A0A9N8JV19_9PEZI</name>
<dbReference type="GO" id="GO:0005524">
    <property type="term" value="F:ATP binding"/>
    <property type="evidence" value="ECO:0007669"/>
    <property type="project" value="UniProtKB-KW"/>
</dbReference>
<dbReference type="GO" id="GO:0004467">
    <property type="term" value="F:long-chain fatty acid-CoA ligase activity"/>
    <property type="evidence" value="ECO:0007669"/>
    <property type="project" value="TreeGrafter"/>
</dbReference>
<gene>
    <name evidence="4" type="ORF">AWRI4233_LOCUS3547</name>
</gene>
<dbReference type="Pfam" id="PF00501">
    <property type="entry name" value="AMP-binding"/>
    <property type="match status" value="1"/>
</dbReference>
<dbReference type="PANTHER" id="PTHR43272">
    <property type="entry name" value="LONG-CHAIN-FATTY-ACID--COA LIGASE"/>
    <property type="match status" value="1"/>
</dbReference>
<accession>A0A9N8JV19</accession>
<dbReference type="AlphaFoldDB" id="A0A9N8JV19"/>
<keyword evidence="5" id="KW-1185">Reference proteome</keyword>
<dbReference type="InterPro" id="IPR020845">
    <property type="entry name" value="AMP-binding_CS"/>
</dbReference>
<protein>
    <recommendedName>
        <fullName evidence="3">AMP-dependent synthetase/ligase domain-containing protein</fullName>
    </recommendedName>
</protein>
<comment type="caution">
    <text evidence="4">The sequence shown here is derived from an EMBL/GenBank/DDBJ whole genome shotgun (WGS) entry which is preliminary data.</text>
</comment>
<dbReference type="InterPro" id="IPR042099">
    <property type="entry name" value="ANL_N_sf"/>
</dbReference>
<dbReference type="GO" id="GO:0016020">
    <property type="term" value="C:membrane"/>
    <property type="evidence" value="ECO:0007669"/>
    <property type="project" value="TreeGrafter"/>
</dbReference>
<keyword evidence="2" id="KW-0067">ATP-binding</keyword>
<proteinExistence type="predicted"/>
<evidence type="ECO:0000313" key="5">
    <source>
        <dbReference type="Proteomes" id="UP000714618"/>
    </source>
</evidence>